<dbReference type="InParanoid" id="A0A409YEC5"/>
<dbReference type="OrthoDB" id="2947226at2759"/>
<feature type="compositionally biased region" description="Acidic residues" evidence="1">
    <location>
        <begin position="125"/>
        <end position="144"/>
    </location>
</feature>
<organism evidence="2 3">
    <name type="scientific">Gymnopilus dilepis</name>
    <dbReference type="NCBI Taxonomy" id="231916"/>
    <lineage>
        <taxon>Eukaryota</taxon>
        <taxon>Fungi</taxon>
        <taxon>Dikarya</taxon>
        <taxon>Basidiomycota</taxon>
        <taxon>Agaricomycotina</taxon>
        <taxon>Agaricomycetes</taxon>
        <taxon>Agaricomycetidae</taxon>
        <taxon>Agaricales</taxon>
        <taxon>Agaricineae</taxon>
        <taxon>Hymenogastraceae</taxon>
        <taxon>Gymnopilus</taxon>
    </lineage>
</organism>
<evidence type="ECO:0000313" key="3">
    <source>
        <dbReference type="Proteomes" id="UP000284706"/>
    </source>
</evidence>
<comment type="caution">
    <text evidence="2">The sequence shown here is derived from an EMBL/GenBank/DDBJ whole genome shotgun (WGS) entry which is preliminary data.</text>
</comment>
<protein>
    <submittedName>
        <fullName evidence="2">Uncharacterized protein</fullName>
    </submittedName>
</protein>
<dbReference type="Proteomes" id="UP000284706">
    <property type="component" value="Unassembled WGS sequence"/>
</dbReference>
<feature type="compositionally biased region" description="Basic residues" evidence="1">
    <location>
        <begin position="151"/>
        <end position="161"/>
    </location>
</feature>
<reference evidence="2 3" key="1">
    <citation type="journal article" date="2018" name="Evol. Lett.">
        <title>Horizontal gene cluster transfer increased hallucinogenic mushroom diversity.</title>
        <authorList>
            <person name="Reynolds H.T."/>
            <person name="Vijayakumar V."/>
            <person name="Gluck-Thaler E."/>
            <person name="Korotkin H.B."/>
            <person name="Matheny P.B."/>
            <person name="Slot J.C."/>
        </authorList>
    </citation>
    <scope>NUCLEOTIDE SEQUENCE [LARGE SCALE GENOMIC DNA]</scope>
    <source>
        <strain evidence="2 3">SRW20</strain>
    </source>
</reference>
<feature type="region of interest" description="Disordered" evidence="1">
    <location>
        <begin position="88"/>
        <end position="161"/>
    </location>
</feature>
<proteinExistence type="predicted"/>
<accession>A0A409YEC5</accession>
<evidence type="ECO:0000256" key="1">
    <source>
        <dbReference type="SAM" id="MobiDB-lite"/>
    </source>
</evidence>
<keyword evidence="3" id="KW-1185">Reference proteome</keyword>
<dbReference type="STRING" id="231916.A0A409YEC5"/>
<dbReference type="EMBL" id="NHYE01000944">
    <property type="protein sequence ID" value="PPR01372.1"/>
    <property type="molecule type" value="Genomic_DNA"/>
</dbReference>
<sequence length="161" mass="18289">MIFAQDILSSFSAQRDCLTSDCTATALNYRNGKHYNDNRFLTNIYGLHNATLRRKFIPRHLTRPVPLYDDRTAFLYEVTAKLRVQLTEKRTRTKQKRAAPAATKKAKKAAAGVGAQSSTVAIEPGSEEDEMDIGLRDEMEDNEEDNPRRDKGSKRKQKRVA</sequence>
<gene>
    <name evidence="2" type="ORF">CVT26_015421</name>
</gene>
<name>A0A409YEC5_9AGAR</name>
<evidence type="ECO:0000313" key="2">
    <source>
        <dbReference type="EMBL" id="PPR01372.1"/>
    </source>
</evidence>
<dbReference type="AlphaFoldDB" id="A0A409YEC5"/>